<dbReference type="InterPro" id="IPR032710">
    <property type="entry name" value="NTF2-like_dom_sf"/>
</dbReference>
<feature type="region of interest" description="Disordered" evidence="1">
    <location>
        <begin position="1"/>
        <end position="73"/>
    </location>
</feature>
<evidence type="ECO:0000256" key="1">
    <source>
        <dbReference type="SAM" id="MobiDB-lite"/>
    </source>
</evidence>
<name>A0ABY2SC92_9PSEU</name>
<protein>
    <submittedName>
        <fullName evidence="3">Nuclear transport factor 2 family protein</fullName>
    </submittedName>
</protein>
<evidence type="ECO:0000259" key="2">
    <source>
        <dbReference type="Pfam" id="PF13577"/>
    </source>
</evidence>
<dbReference type="Proteomes" id="UP000309992">
    <property type="component" value="Unassembled WGS sequence"/>
</dbReference>
<dbReference type="Gene3D" id="3.10.450.50">
    <property type="match status" value="1"/>
</dbReference>
<proteinExistence type="predicted"/>
<feature type="compositionally biased region" description="Basic residues" evidence="1">
    <location>
        <begin position="52"/>
        <end position="67"/>
    </location>
</feature>
<dbReference type="CDD" id="cd00531">
    <property type="entry name" value="NTF2_like"/>
    <property type="match status" value="1"/>
</dbReference>
<dbReference type="EMBL" id="SWMS01000002">
    <property type="protein sequence ID" value="TKG72630.1"/>
    <property type="molecule type" value="Genomic_DNA"/>
</dbReference>
<accession>A0ABY2SC92</accession>
<dbReference type="InterPro" id="IPR037401">
    <property type="entry name" value="SnoaL-like"/>
</dbReference>
<gene>
    <name evidence="3" type="ORF">FCN18_05145</name>
</gene>
<evidence type="ECO:0000313" key="4">
    <source>
        <dbReference type="Proteomes" id="UP000309992"/>
    </source>
</evidence>
<reference evidence="3 4" key="1">
    <citation type="journal article" date="2015" name="Antonie Van Leeuwenhoek">
        <title>Prauserella endophytica sp. nov., an endophytic actinobacterium isolated from Tamarix taklamakanensis.</title>
        <authorList>
            <person name="Liu J.M."/>
            <person name="Habden X."/>
            <person name="Guo L."/>
            <person name="Tuo L."/>
            <person name="Jiang Z.K."/>
            <person name="Liu S.W."/>
            <person name="Liu X.F."/>
            <person name="Chen L."/>
            <person name="Li R.F."/>
            <person name="Zhang Y.Q."/>
            <person name="Sun C.H."/>
        </authorList>
    </citation>
    <scope>NUCLEOTIDE SEQUENCE [LARGE SCALE GENOMIC DNA]</scope>
    <source>
        <strain evidence="3 4">CGMCC 4.7182</strain>
    </source>
</reference>
<evidence type="ECO:0000313" key="3">
    <source>
        <dbReference type="EMBL" id="TKG72630.1"/>
    </source>
</evidence>
<sequence length="234" mass="25058">MISPPPPRSWRQPGSRACSPSTTAAGGPSGSPTTGCPADPSSSSSTPPGGRSSRRGSRAPTIRRRGRPMAPDDVRATAVAAELLARYCWAIDDEAYDDLRSLFLPDAVADYGAFRCRGGAEVADVMAELHRGLRATQHLLGSVSATAEHDGRVRVRSQVRATLVARATGERGKPARVEIAASYRDLLLRTDLGWRIAERRVDGRWVDGDRTILPWFDRAQRSDGAAGAAQARGT</sequence>
<keyword evidence="4" id="KW-1185">Reference proteome</keyword>
<organism evidence="3 4">
    <name type="scientific">Prauserella endophytica</name>
    <dbReference type="NCBI Taxonomy" id="1592324"/>
    <lineage>
        <taxon>Bacteria</taxon>
        <taxon>Bacillati</taxon>
        <taxon>Actinomycetota</taxon>
        <taxon>Actinomycetes</taxon>
        <taxon>Pseudonocardiales</taxon>
        <taxon>Pseudonocardiaceae</taxon>
        <taxon>Prauserella</taxon>
        <taxon>Prauserella coralliicola group</taxon>
    </lineage>
</organism>
<comment type="caution">
    <text evidence="3">The sequence shown here is derived from an EMBL/GenBank/DDBJ whole genome shotgun (WGS) entry which is preliminary data.</text>
</comment>
<feature type="compositionally biased region" description="Low complexity" evidence="1">
    <location>
        <begin position="19"/>
        <end position="51"/>
    </location>
</feature>
<feature type="domain" description="SnoaL-like" evidence="2">
    <location>
        <begin position="81"/>
        <end position="200"/>
    </location>
</feature>
<dbReference type="Pfam" id="PF13577">
    <property type="entry name" value="SnoaL_4"/>
    <property type="match status" value="1"/>
</dbReference>
<dbReference type="SUPFAM" id="SSF54427">
    <property type="entry name" value="NTF2-like"/>
    <property type="match status" value="1"/>
</dbReference>